<organism evidence="2 3">
    <name type="scientific">Rotaria sordida</name>
    <dbReference type="NCBI Taxonomy" id="392033"/>
    <lineage>
        <taxon>Eukaryota</taxon>
        <taxon>Metazoa</taxon>
        <taxon>Spiralia</taxon>
        <taxon>Gnathifera</taxon>
        <taxon>Rotifera</taxon>
        <taxon>Eurotatoria</taxon>
        <taxon>Bdelloidea</taxon>
        <taxon>Philodinida</taxon>
        <taxon>Philodinidae</taxon>
        <taxon>Rotaria</taxon>
    </lineage>
</organism>
<accession>A0A820K583</accession>
<evidence type="ECO:0000256" key="1">
    <source>
        <dbReference type="SAM" id="MobiDB-lite"/>
    </source>
</evidence>
<feature type="region of interest" description="Disordered" evidence="1">
    <location>
        <begin position="82"/>
        <end position="107"/>
    </location>
</feature>
<feature type="compositionally biased region" description="Basic and acidic residues" evidence="1">
    <location>
        <begin position="93"/>
        <end position="107"/>
    </location>
</feature>
<evidence type="ECO:0000313" key="3">
    <source>
        <dbReference type="Proteomes" id="UP000663836"/>
    </source>
</evidence>
<name>A0A820K583_9BILA</name>
<feature type="compositionally biased region" description="Polar residues" evidence="1">
    <location>
        <begin position="82"/>
        <end position="92"/>
    </location>
</feature>
<dbReference type="EMBL" id="CAJOBD010046442">
    <property type="protein sequence ID" value="CAF4337259.1"/>
    <property type="molecule type" value="Genomic_DNA"/>
</dbReference>
<dbReference type="Proteomes" id="UP000663836">
    <property type="component" value="Unassembled WGS sequence"/>
</dbReference>
<dbReference type="AlphaFoldDB" id="A0A820K583"/>
<comment type="caution">
    <text evidence="2">The sequence shown here is derived from an EMBL/GenBank/DDBJ whole genome shotgun (WGS) entry which is preliminary data.</text>
</comment>
<reference evidence="2" key="1">
    <citation type="submission" date="2021-02" db="EMBL/GenBank/DDBJ databases">
        <authorList>
            <person name="Nowell W R."/>
        </authorList>
    </citation>
    <scope>NUCLEOTIDE SEQUENCE</scope>
</reference>
<proteinExistence type="predicted"/>
<feature type="non-terminal residue" evidence="2">
    <location>
        <position position="1"/>
    </location>
</feature>
<protein>
    <submittedName>
        <fullName evidence="2">Uncharacterized protein</fullName>
    </submittedName>
</protein>
<evidence type="ECO:0000313" key="2">
    <source>
        <dbReference type="EMBL" id="CAF4337259.1"/>
    </source>
</evidence>
<sequence length="107" mass="12420">QKALQAAQIVSTNIYELSKRFLLKFFYTKPQSLTINNLQLKPLLPVEIIEQLTNTKNKFCELFQVDTNSFDTITHDDEPSLAYSSDTSFQTNKVRENPCRHQSLDQH</sequence>
<gene>
    <name evidence="2" type="ORF">JBS370_LOCUS41497</name>
</gene>